<dbReference type="EMBL" id="CP001720">
    <property type="protein sequence ID" value="ACV63986.1"/>
    <property type="molecule type" value="Genomic_DNA"/>
</dbReference>
<evidence type="ECO:0000313" key="3">
    <source>
        <dbReference type="Proteomes" id="UP000002217"/>
    </source>
</evidence>
<dbReference type="HOGENOM" id="CLU_129741_0_0_9"/>
<proteinExistence type="predicted"/>
<dbReference type="PANTHER" id="PTHR39555:SF1">
    <property type="entry name" value="TYPE IV PILUS INNER MEMBRANE COMPONENT PILO"/>
    <property type="match status" value="1"/>
</dbReference>
<keyword evidence="1" id="KW-1133">Transmembrane helix</keyword>
<dbReference type="Proteomes" id="UP000002217">
    <property type="component" value="Chromosome"/>
</dbReference>
<dbReference type="eggNOG" id="COG3167">
    <property type="taxonomic scope" value="Bacteria"/>
</dbReference>
<dbReference type="RefSeq" id="WP_015758678.1">
    <property type="nucleotide sequence ID" value="NC_013216.1"/>
</dbReference>
<dbReference type="AlphaFoldDB" id="C8W5I6"/>
<evidence type="ECO:0000256" key="1">
    <source>
        <dbReference type="SAM" id="Phobius"/>
    </source>
</evidence>
<name>C8W5I6_DESAS</name>
<gene>
    <name evidence="2" type="ordered locus">Dtox_3251</name>
</gene>
<dbReference type="GO" id="GO:0043107">
    <property type="term" value="P:type IV pilus-dependent motility"/>
    <property type="evidence" value="ECO:0007669"/>
    <property type="project" value="InterPro"/>
</dbReference>
<keyword evidence="1" id="KW-0472">Membrane</keyword>
<dbReference type="InterPro" id="IPR007445">
    <property type="entry name" value="PilO"/>
</dbReference>
<sequence>MEIKDRLPELPVLIVGIVVFVFLVFLLYLQIGVLRSAWQDVSAEQSSLAHVQSVLQDRLAAKQQYEGLRELLNRFDRLVPAQPEENVLLADLERAADEAGADFNQINFDNRVNKSGYVEMPLKLTFTGRYQELLNLVDRLENGPRVMRIDEIKLTKDGQELLGLKADLTASAFYSPR</sequence>
<keyword evidence="1" id="KW-0812">Transmembrane</keyword>
<evidence type="ECO:0000313" key="2">
    <source>
        <dbReference type="EMBL" id="ACV63986.1"/>
    </source>
</evidence>
<dbReference type="STRING" id="485916.Dtox_3251"/>
<protein>
    <recommendedName>
        <fullName evidence="4">Pilus assembly protein PilO</fullName>
    </recommendedName>
</protein>
<accession>C8W5I6</accession>
<dbReference type="KEGG" id="dae:Dtox_3251"/>
<evidence type="ECO:0008006" key="4">
    <source>
        <dbReference type="Google" id="ProtNLM"/>
    </source>
</evidence>
<dbReference type="Gene3D" id="3.30.70.60">
    <property type="match status" value="1"/>
</dbReference>
<dbReference type="OrthoDB" id="1807571at2"/>
<organism evidence="2 3">
    <name type="scientific">Desulfofarcimen acetoxidans (strain ATCC 49208 / DSM 771 / KCTC 5769 / VKM B-1644 / 5575)</name>
    <name type="common">Desulfotomaculum acetoxidans</name>
    <dbReference type="NCBI Taxonomy" id="485916"/>
    <lineage>
        <taxon>Bacteria</taxon>
        <taxon>Bacillati</taxon>
        <taxon>Bacillota</taxon>
        <taxon>Clostridia</taxon>
        <taxon>Eubacteriales</taxon>
        <taxon>Peptococcaceae</taxon>
        <taxon>Desulfofarcimen</taxon>
    </lineage>
</organism>
<dbReference type="Pfam" id="PF04350">
    <property type="entry name" value="PilO"/>
    <property type="match status" value="1"/>
</dbReference>
<reference evidence="2 3" key="1">
    <citation type="journal article" date="2009" name="Stand. Genomic Sci.">
        <title>Complete genome sequence of Desulfotomaculum acetoxidans type strain (5575).</title>
        <authorList>
            <person name="Spring S."/>
            <person name="Lapidus A."/>
            <person name="Schroder M."/>
            <person name="Gleim D."/>
            <person name="Sims D."/>
            <person name="Meincke L."/>
            <person name="Glavina Del Rio T."/>
            <person name="Tice H."/>
            <person name="Copeland A."/>
            <person name="Cheng J.F."/>
            <person name="Lucas S."/>
            <person name="Chen F."/>
            <person name="Nolan M."/>
            <person name="Bruce D."/>
            <person name="Goodwin L."/>
            <person name="Pitluck S."/>
            <person name="Ivanova N."/>
            <person name="Mavromatis K."/>
            <person name="Mikhailova N."/>
            <person name="Pati A."/>
            <person name="Chen A."/>
            <person name="Palaniappan K."/>
            <person name="Land M."/>
            <person name="Hauser L."/>
            <person name="Chang Y.J."/>
            <person name="Jeffries C.D."/>
            <person name="Chain P."/>
            <person name="Saunders E."/>
            <person name="Brettin T."/>
            <person name="Detter J.C."/>
            <person name="Goker M."/>
            <person name="Bristow J."/>
            <person name="Eisen J.A."/>
            <person name="Markowitz V."/>
            <person name="Hugenholtz P."/>
            <person name="Kyrpides N.C."/>
            <person name="Klenk H.P."/>
            <person name="Han C."/>
        </authorList>
    </citation>
    <scope>NUCLEOTIDE SEQUENCE [LARGE SCALE GENOMIC DNA]</scope>
    <source>
        <strain evidence="3">ATCC 49208 / DSM 771 / VKM B-1644</strain>
    </source>
</reference>
<feature type="transmembrane region" description="Helical" evidence="1">
    <location>
        <begin position="12"/>
        <end position="29"/>
    </location>
</feature>
<dbReference type="PANTHER" id="PTHR39555">
    <property type="entry name" value="FIMBRIAL ASSEMBLY PROTEIN PILO-LIKE PROTEIN-RELATED"/>
    <property type="match status" value="1"/>
</dbReference>
<dbReference type="InterPro" id="IPR014717">
    <property type="entry name" value="Transl_elong_EF1B/ribsomal_bS6"/>
</dbReference>
<keyword evidence="3" id="KW-1185">Reference proteome</keyword>
<dbReference type="GO" id="GO:0043683">
    <property type="term" value="P:type IV pilus assembly"/>
    <property type="evidence" value="ECO:0007669"/>
    <property type="project" value="InterPro"/>
</dbReference>